<name>A6J188_RAT</name>
<dbReference type="Proteomes" id="UP000234681">
    <property type="component" value="Chromosome 12"/>
</dbReference>
<organism evidence="1 2">
    <name type="scientific">Rattus norvegicus</name>
    <name type="common">Rat</name>
    <dbReference type="NCBI Taxonomy" id="10116"/>
    <lineage>
        <taxon>Eukaryota</taxon>
        <taxon>Metazoa</taxon>
        <taxon>Chordata</taxon>
        <taxon>Craniata</taxon>
        <taxon>Vertebrata</taxon>
        <taxon>Euteleostomi</taxon>
        <taxon>Mammalia</taxon>
        <taxon>Eutheria</taxon>
        <taxon>Euarchontoglires</taxon>
        <taxon>Glires</taxon>
        <taxon>Rodentia</taxon>
        <taxon>Myomorpha</taxon>
        <taxon>Muroidea</taxon>
        <taxon>Muridae</taxon>
        <taxon>Murinae</taxon>
        <taxon>Rattus</taxon>
    </lineage>
</organism>
<evidence type="ECO:0000313" key="1">
    <source>
        <dbReference type="EMBL" id="EDM13677.1"/>
    </source>
</evidence>
<protein>
    <submittedName>
        <fullName evidence="1">RCG63652</fullName>
    </submittedName>
</protein>
<evidence type="ECO:0000313" key="2">
    <source>
        <dbReference type="Proteomes" id="UP000234681"/>
    </source>
</evidence>
<accession>A6J188</accession>
<proteinExistence type="predicted"/>
<reference evidence="1 2" key="1">
    <citation type="submission" date="2005-07" db="EMBL/GenBank/DDBJ databases">
        <authorList>
            <person name="Mural R.J."/>
            <person name="Li P.W."/>
            <person name="Adams M.D."/>
            <person name="Amanatides P.G."/>
            <person name="Baden-Tillson H."/>
            <person name="Barnstead M."/>
            <person name="Chin S.H."/>
            <person name="Dew I."/>
            <person name="Evans C.A."/>
            <person name="Ferriera S."/>
            <person name="Flanigan M."/>
            <person name="Fosler C."/>
            <person name="Glodek A."/>
            <person name="Gu Z."/>
            <person name="Holt R.A."/>
            <person name="Jennings D."/>
            <person name="Kraft C.L."/>
            <person name="Lu F."/>
            <person name="Nguyen T."/>
            <person name="Nusskern D.R."/>
            <person name="Pfannkoch C.M."/>
            <person name="Sitter C."/>
            <person name="Sutton G.G."/>
            <person name="Venter J.C."/>
            <person name="Wang Z."/>
            <person name="Woodage T."/>
            <person name="Zheng X.H."/>
            <person name="Zhong F."/>
        </authorList>
    </citation>
    <scope>NUCLEOTIDE SEQUENCE [LARGE SCALE GENOMIC DNA]</scope>
    <source>
        <strain>BN</strain>
        <strain evidence="2">Sprague-Dawley</strain>
    </source>
</reference>
<dbReference type="EMBL" id="CH473973">
    <property type="protein sequence ID" value="EDM13677.1"/>
    <property type="molecule type" value="Genomic_DNA"/>
</dbReference>
<dbReference type="AlphaFoldDB" id="A6J188"/>
<gene>
    <name evidence="1" type="ORF">rCG_63652</name>
</gene>
<sequence>MGLTSQALAKKGPGIFIFIRFPLQLHSNANKAPNKGSLE</sequence>